<dbReference type="EMBL" id="JXTC01000125">
    <property type="protein sequence ID" value="PON86857.1"/>
    <property type="molecule type" value="Genomic_DNA"/>
</dbReference>
<comment type="caution">
    <text evidence="1">The sequence shown here is derived from an EMBL/GenBank/DDBJ whole genome shotgun (WGS) entry which is preliminary data.</text>
</comment>
<gene>
    <name evidence="1" type="ORF">TorRG33x02_173830</name>
</gene>
<dbReference type="Proteomes" id="UP000237000">
    <property type="component" value="Unassembled WGS sequence"/>
</dbReference>
<keyword evidence="2" id="KW-1185">Reference proteome</keyword>
<accession>A0A2P5EMR6</accession>
<evidence type="ECO:0000313" key="2">
    <source>
        <dbReference type="Proteomes" id="UP000237000"/>
    </source>
</evidence>
<proteinExistence type="predicted"/>
<organism evidence="1 2">
    <name type="scientific">Trema orientale</name>
    <name type="common">Charcoal tree</name>
    <name type="synonym">Celtis orientalis</name>
    <dbReference type="NCBI Taxonomy" id="63057"/>
    <lineage>
        <taxon>Eukaryota</taxon>
        <taxon>Viridiplantae</taxon>
        <taxon>Streptophyta</taxon>
        <taxon>Embryophyta</taxon>
        <taxon>Tracheophyta</taxon>
        <taxon>Spermatophyta</taxon>
        <taxon>Magnoliopsida</taxon>
        <taxon>eudicotyledons</taxon>
        <taxon>Gunneridae</taxon>
        <taxon>Pentapetalae</taxon>
        <taxon>rosids</taxon>
        <taxon>fabids</taxon>
        <taxon>Rosales</taxon>
        <taxon>Cannabaceae</taxon>
        <taxon>Trema</taxon>
    </lineage>
</organism>
<dbReference type="AlphaFoldDB" id="A0A2P5EMR6"/>
<protein>
    <submittedName>
        <fullName evidence="1">Uncharacterized protein</fullName>
    </submittedName>
</protein>
<reference evidence="2" key="1">
    <citation type="submission" date="2016-06" db="EMBL/GenBank/DDBJ databases">
        <title>Parallel loss of symbiosis genes in relatives of nitrogen-fixing non-legume Parasponia.</title>
        <authorList>
            <person name="Van Velzen R."/>
            <person name="Holmer R."/>
            <person name="Bu F."/>
            <person name="Rutten L."/>
            <person name="Van Zeijl A."/>
            <person name="Liu W."/>
            <person name="Santuari L."/>
            <person name="Cao Q."/>
            <person name="Sharma T."/>
            <person name="Shen D."/>
            <person name="Roswanjaya Y."/>
            <person name="Wardhani T."/>
            <person name="Kalhor M.S."/>
            <person name="Jansen J."/>
            <person name="Van den Hoogen J."/>
            <person name="Gungor B."/>
            <person name="Hartog M."/>
            <person name="Hontelez J."/>
            <person name="Verver J."/>
            <person name="Yang W.-C."/>
            <person name="Schijlen E."/>
            <person name="Repin R."/>
            <person name="Schilthuizen M."/>
            <person name="Schranz E."/>
            <person name="Heidstra R."/>
            <person name="Miyata K."/>
            <person name="Fedorova E."/>
            <person name="Kohlen W."/>
            <person name="Bisseling T."/>
            <person name="Smit S."/>
            <person name="Geurts R."/>
        </authorList>
    </citation>
    <scope>NUCLEOTIDE SEQUENCE [LARGE SCALE GENOMIC DNA]</scope>
    <source>
        <strain evidence="2">cv. RG33-2</strain>
    </source>
</reference>
<feature type="non-terminal residue" evidence="1">
    <location>
        <position position="1"/>
    </location>
</feature>
<sequence length="56" mass="6531">AFDLCRDRQTFDHHQDLDGVMEAKPSFMAVIYTVKERMTGHVRKKGKMAMKMNSEL</sequence>
<evidence type="ECO:0000313" key="1">
    <source>
        <dbReference type="EMBL" id="PON86857.1"/>
    </source>
</evidence>
<dbReference type="OrthoDB" id="10400289at2759"/>
<dbReference type="InParanoid" id="A0A2P5EMR6"/>
<name>A0A2P5EMR6_TREOI</name>